<dbReference type="EMDB" id="EMD-14852"/>
<dbReference type="PROSITE" id="PS50949">
    <property type="entry name" value="HTH_GNTR"/>
    <property type="match status" value="1"/>
</dbReference>
<sequence length="464" mass="53459">MELLWCELNRDLPTPLYEQLYAHIKTEITEGRIGYGTKLPSKRKLADSLKLSQNTVEAAYEQLVAEGYVEVIPRKGFYVQAYEDLEYIRAPKAPGDALATKQDTIRYNFHPTHIDTTSFPFEQWRKYFKQTMCKENHRLLLNGDHQGEASFRREIAYYLHHSRGVNCTPEQVVVGAGVETLLQQLFLLLGANKVYGIEDPGYQLMRKLLSHYPNDYVPFQVDEEGIDVDSIVRTAVDVVYTTPSRHFPYGSVLSINRRKQLLHWAEAHENRYIIEDDYDSEFRYTGKTIPSLQSMDVHNKVIYLGAFSKSLIPSVRISYMVLPAPLAHLYKNKFSYYHSTVSRIDQQVLTAFMKQGDFEKHLNRMRKIYRRKLEKVLSLLKRYEDKLSIIGERSGLHIVLVVKNGMDEQTLVEKALAAKAKVYPLSAYSLERAIHPPQIVLGFGSIPEDELEEAIATVLNAWGF</sequence>
<dbReference type="Pfam" id="PF00155">
    <property type="entry name" value="Aminotran_1_2"/>
    <property type="match status" value="1"/>
</dbReference>
<dbReference type="InterPro" id="IPR051446">
    <property type="entry name" value="HTH_trans_reg/aminotransferase"/>
</dbReference>
<keyword evidence="4" id="KW-0663">Pyridoxal phosphate</keyword>
<dbReference type="EMDB" id="EMD-14778"/>
<dbReference type="GO" id="GO:0008483">
    <property type="term" value="F:transaminase activity"/>
    <property type="evidence" value="ECO:0007669"/>
    <property type="project" value="UniProtKB-KW"/>
</dbReference>
<feature type="domain" description="HTH gntR-type" evidence="8">
    <location>
        <begin position="14"/>
        <end position="82"/>
    </location>
</feature>
<dbReference type="PANTHER" id="PTHR46577">
    <property type="entry name" value="HTH-TYPE TRANSCRIPTIONAL REGULATORY PROTEIN GABR"/>
    <property type="match status" value="1"/>
</dbReference>
<dbReference type="CDD" id="cd00609">
    <property type="entry name" value="AAT_like"/>
    <property type="match status" value="1"/>
</dbReference>
<dbReference type="InterPro" id="IPR004839">
    <property type="entry name" value="Aminotransferase_I/II_large"/>
</dbReference>
<protein>
    <submittedName>
        <fullName evidence="9">PLP-dependent aminotransferase family protein</fullName>
    </submittedName>
</protein>
<evidence type="ECO:0000313" key="10">
    <source>
        <dbReference type="Proteomes" id="UP000216207"/>
    </source>
</evidence>
<dbReference type="GO" id="GO:0030170">
    <property type="term" value="F:pyridoxal phosphate binding"/>
    <property type="evidence" value="ECO:0007669"/>
    <property type="project" value="InterPro"/>
</dbReference>
<keyword evidence="5" id="KW-0805">Transcription regulation</keyword>
<evidence type="ECO:0000256" key="2">
    <source>
        <dbReference type="ARBA" id="ARBA00005384"/>
    </source>
</evidence>
<dbReference type="SUPFAM" id="SSF53383">
    <property type="entry name" value="PLP-dependent transferases"/>
    <property type="match status" value="1"/>
</dbReference>
<dbReference type="EMBL" id="NPCC01000033">
    <property type="protein sequence ID" value="PAE87507.1"/>
    <property type="molecule type" value="Genomic_DNA"/>
</dbReference>
<dbReference type="Proteomes" id="UP000216207">
    <property type="component" value="Unassembled WGS sequence"/>
</dbReference>
<organism evidence="9 10">
    <name type="scientific">Shouchella clausii</name>
    <name type="common">Alkalihalobacillus clausii</name>
    <dbReference type="NCBI Taxonomy" id="79880"/>
    <lineage>
        <taxon>Bacteria</taxon>
        <taxon>Bacillati</taxon>
        <taxon>Bacillota</taxon>
        <taxon>Bacilli</taxon>
        <taxon>Bacillales</taxon>
        <taxon>Bacillaceae</taxon>
        <taxon>Shouchella</taxon>
    </lineage>
</organism>
<evidence type="ECO:0000256" key="7">
    <source>
        <dbReference type="ARBA" id="ARBA00023163"/>
    </source>
</evidence>
<name>A0A268NVG2_SHOCL</name>
<keyword evidence="9" id="KW-0808">Transferase</keyword>
<keyword evidence="6" id="KW-0238">DNA-binding</keyword>
<evidence type="ECO:0000256" key="3">
    <source>
        <dbReference type="ARBA" id="ARBA00022576"/>
    </source>
</evidence>
<accession>A0A268NVG2</accession>
<evidence type="ECO:0000256" key="1">
    <source>
        <dbReference type="ARBA" id="ARBA00001933"/>
    </source>
</evidence>
<gene>
    <name evidence="9" type="ORF">CHH72_17460</name>
</gene>
<dbReference type="GO" id="GO:0003700">
    <property type="term" value="F:DNA-binding transcription factor activity"/>
    <property type="evidence" value="ECO:0007669"/>
    <property type="project" value="InterPro"/>
</dbReference>
<evidence type="ECO:0000256" key="4">
    <source>
        <dbReference type="ARBA" id="ARBA00022898"/>
    </source>
</evidence>
<keyword evidence="3 9" id="KW-0032">Aminotransferase</keyword>
<proteinExistence type="inferred from homology"/>
<dbReference type="SMART" id="SM00345">
    <property type="entry name" value="HTH_GNTR"/>
    <property type="match status" value="1"/>
</dbReference>
<comment type="similarity">
    <text evidence="2">In the C-terminal section; belongs to the class-I pyridoxal-phosphate-dependent aminotransferase family.</text>
</comment>
<dbReference type="Pfam" id="PF00392">
    <property type="entry name" value="GntR"/>
    <property type="match status" value="1"/>
</dbReference>
<dbReference type="RefSeq" id="WP_011245311.1">
    <property type="nucleotide sequence ID" value="NZ_CP174174.1"/>
</dbReference>
<evidence type="ECO:0000256" key="6">
    <source>
        <dbReference type="ARBA" id="ARBA00023125"/>
    </source>
</evidence>
<dbReference type="InterPro" id="IPR000524">
    <property type="entry name" value="Tscrpt_reg_HTH_GntR"/>
</dbReference>
<dbReference type="PRINTS" id="PR00035">
    <property type="entry name" value="HTHGNTR"/>
</dbReference>
<dbReference type="GO" id="GO:0003677">
    <property type="term" value="F:DNA binding"/>
    <property type="evidence" value="ECO:0007669"/>
    <property type="project" value="UniProtKB-KW"/>
</dbReference>
<evidence type="ECO:0000256" key="5">
    <source>
        <dbReference type="ARBA" id="ARBA00023015"/>
    </source>
</evidence>
<evidence type="ECO:0000313" key="9">
    <source>
        <dbReference type="EMBL" id="PAE87507.1"/>
    </source>
</evidence>
<dbReference type="PANTHER" id="PTHR46577:SF1">
    <property type="entry name" value="HTH-TYPE TRANSCRIPTIONAL REGULATORY PROTEIN GABR"/>
    <property type="match status" value="1"/>
</dbReference>
<dbReference type="Gene3D" id="3.40.640.10">
    <property type="entry name" value="Type I PLP-dependent aspartate aminotransferase-like (Major domain)"/>
    <property type="match status" value="1"/>
</dbReference>
<dbReference type="AlphaFoldDB" id="A0A268NVG2"/>
<dbReference type="EMDB" id="EMD-14801"/>
<evidence type="ECO:0000259" key="8">
    <source>
        <dbReference type="PROSITE" id="PS50949"/>
    </source>
</evidence>
<comment type="cofactor">
    <cofactor evidence="1">
        <name>pyridoxal 5'-phosphate</name>
        <dbReference type="ChEBI" id="CHEBI:597326"/>
    </cofactor>
</comment>
<dbReference type="SUPFAM" id="SSF46785">
    <property type="entry name" value="Winged helix' DNA-binding domain"/>
    <property type="match status" value="1"/>
</dbReference>
<comment type="caution">
    <text evidence="9">The sequence shown here is derived from an EMBL/GenBank/DDBJ whole genome shotgun (WGS) entry which is preliminary data.</text>
</comment>
<dbReference type="SMR" id="A0A268NVG2"/>
<dbReference type="InterPro" id="IPR015424">
    <property type="entry name" value="PyrdxlP-dep_Trfase"/>
</dbReference>
<keyword evidence="7" id="KW-0804">Transcription</keyword>
<dbReference type="InterPro" id="IPR015421">
    <property type="entry name" value="PyrdxlP-dep_Trfase_major"/>
</dbReference>
<dbReference type="EMDB" id="EMD-14960"/>
<dbReference type="CDD" id="cd07377">
    <property type="entry name" value="WHTH_GntR"/>
    <property type="match status" value="1"/>
</dbReference>
<dbReference type="InterPro" id="IPR036388">
    <property type="entry name" value="WH-like_DNA-bd_sf"/>
</dbReference>
<dbReference type="InterPro" id="IPR036390">
    <property type="entry name" value="WH_DNA-bd_sf"/>
</dbReference>
<dbReference type="Gene3D" id="1.10.10.10">
    <property type="entry name" value="Winged helix-like DNA-binding domain superfamily/Winged helix DNA-binding domain"/>
    <property type="match status" value="1"/>
</dbReference>
<reference evidence="9 10" key="1">
    <citation type="submission" date="2017-07" db="EMBL/GenBank/DDBJ databases">
        <title>Isolation and whole genome analysis of endospore-forming bacteria from heroin.</title>
        <authorList>
            <person name="Kalinowski J."/>
            <person name="Ahrens B."/>
            <person name="Al-Dilaimi A."/>
            <person name="Winkler A."/>
            <person name="Wibberg D."/>
            <person name="Schleenbecker U."/>
            <person name="Ruckert C."/>
            <person name="Wolfel R."/>
            <person name="Grass G."/>
        </authorList>
    </citation>
    <scope>NUCLEOTIDE SEQUENCE [LARGE SCALE GENOMIC DNA]</scope>
    <source>
        <strain evidence="9 10">7539</strain>
    </source>
</reference>
<dbReference type="OMA" id="SYWGIRH"/>